<dbReference type="GO" id="GO:0004034">
    <property type="term" value="F:aldose 1-epimerase activity"/>
    <property type="evidence" value="ECO:0007669"/>
    <property type="project" value="UniProtKB-EC"/>
</dbReference>
<evidence type="ECO:0000256" key="11">
    <source>
        <dbReference type="PIRSR" id="PIRSR005096-3"/>
    </source>
</evidence>
<evidence type="ECO:0000256" key="5">
    <source>
        <dbReference type="ARBA" id="ARBA00014165"/>
    </source>
</evidence>
<evidence type="ECO:0000256" key="8">
    <source>
        <dbReference type="PIRNR" id="PIRNR005096"/>
    </source>
</evidence>
<dbReference type="InterPro" id="IPR015443">
    <property type="entry name" value="Aldose_1-epimerase"/>
</dbReference>
<dbReference type="InterPro" id="IPR018052">
    <property type="entry name" value="Ald1_epimerase_CS"/>
</dbReference>
<dbReference type="PANTHER" id="PTHR10091">
    <property type="entry name" value="ALDOSE-1-EPIMERASE"/>
    <property type="match status" value="1"/>
</dbReference>
<evidence type="ECO:0000256" key="3">
    <source>
        <dbReference type="ARBA" id="ARBA00006206"/>
    </source>
</evidence>
<evidence type="ECO:0000256" key="4">
    <source>
        <dbReference type="ARBA" id="ARBA00013185"/>
    </source>
</evidence>
<evidence type="ECO:0000313" key="12">
    <source>
        <dbReference type="EMBL" id="SER76692.1"/>
    </source>
</evidence>
<dbReference type="PROSITE" id="PS00545">
    <property type="entry name" value="ALDOSE_1_EPIMERASE"/>
    <property type="match status" value="1"/>
</dbReference>
<keyword evidence="13" id="KW-1185">Reference proteome</keyword>
<comment type="similarity">
    <text evidence="3 8">Belongs to the aldose epimerase family.</text>
</comment>
<dbReference type="CDD" id="cd09019">
    <property type="entry name" value="galactose_mutarotase_like"/>
    <property type="match status" value="1"/>
</dbReference>
<dbReference type="PANTHER" id="PTHR10091:SF0">
    <property type="entry name" value="GALACTOSE MUTAROTASE"/>
    <property type="match status" value="1"/>
</dbReference>
<dbReference type="GO" id="GO:0006006">
    <property type="term" value="P:glucose metabolic process"/>
    <property type="evidence" value="ECO:0007669"/>
    <property type="project" value="TreeGrafter"/>
</dbReference>
<comment type="pathway">
    <text evidence="2 8">Carbohydrate metabolism; hexose metabolism.</text>
</comment>
<dbReference type="UniPathway" id="UPA00242"/>
<name>A0A1H9RV66_9FIRM</name>
<evidence type="ECO:0000256" key="6">
    <source>
        <dbReference type="ARBA" id="ARBA00023235"/>
    </source>
</evidence>
<sequence>MEQVSFGNTKDGQEVTNYFISNCNGMKVGVTNYGATITSIKLHDKDGIERDVVLGYDDVLGYQNGTCYFGATVGRNCNRIADAKIELDGVVYELEKNDNENNLHSASHGVDKKIWDVLSVEENKIVFNCLSKDLEQDFPGNMQAQVTFEVSDENELSIKYHAVSDKKTVMNFTNHSYFNLGGHDSGDVLNHILQVNASHYTPVIDSKSIPTGEIASIEDTPFDFRKAKEIGKNIFDDNDQLKYGNGYDHNLALDKKGEKVELIATCYCEKTGLKMDVLTDLPGVQLYTANFVDGEKGKNNAVYNKRSAVCLETQYYPNSVNEDNFKKPIFDAGESYDSTTIYRFSVK</sequence>
<feature type="binding site" evidence="11">
    <location>
        <begin position="78"/>
        <end position="79"/>
    </location>
    <ligand>
        <name>beta-D-galactose</name>
        <dbReference type="ChEBI" id="CHEBI:27667"/>
    </ligand>
</feature>
<organism evidence="12 13">
    <name type="scientific">Lachnobacterium bovis</name>
    <dbReference type="NCBI Taxonomy" id="140626"/>
    <lineage>
        <taxon>Bacteria</taxon>
        <taxon>Bacillati</taxon>
        <taxon>Bacillota</taxon>
        <taxon>Clostridia</taxon>
        <taxon>Lachnospirales</taxon>
        <taxon>Lachnospiraceae</taxon>
        <taxon>Lachnobacterium</taxon>
    </lineage>
</organism>
<evidence type="ECO:0000256" key="10">
    <source>
        <dbReference type="PIRSR" id="PIRSR005096-2"/>
    </source>
</evidence>
<comment type="catalytic activity">
    <reaction evidence="1 8">
        <text>alpha-D-glucose = beta-D-glucose</text>
        <dbReference type="Rhea" id="RHEA:10264"/>
        <dbReference type="ChEBI" id="CHEBI:15903"/>
        <dbReference type="ChEBI" id="CHEBI:17925"/>
        <dbReference type="EC" id="5.1.3.3"/>
    </reaction>
</comment>
<dbReference type="GO" id="GO:0033499">
    <property type="term" value="P:galactose catabolic process via UDP-galactose, Leloir pathway"/>
    <property type="evidence" value="ECO:0007669"/>
    <property type="project" value="TreeGrafter"/>
</dbReference>
<feature type="active site" description="Proton acceptor" evidence="9">
    <location>
        <position position="312"/>
    </location>
</feature>
<feature type="active site" description="Proton donor" evidence="9">
    <location>
        <position position="175"/>
    </location>
</feature>
<evidence type="ECO:0000256" key="9">
    <source>
        <dbReference type="PIRSR" id="PIRSR005096-1"/>
    </source>
</evidence>
<accession>A0A1H9RV66</accession>
<dbReference type="NCBIfam" id="NF008277">
    <property type="entry name" value="PRK11055.1"/>
    <property type="match status" value="1"/>
</dbReference>
<dbReference type="GO" id="GO:0030246">
    <property type="term" value="F:carbohydrate binding"/>
    <property type="evidence" value="ECO:0007669"/>
    <property type="project" value="InterPro"/>
</dbReference>
<evidence type="ECO:0000256" key="7">
    <source>
        <dbReference type="ARBA" id="ARBA00023277"/>
    </source>
</evidence>
<dbReference type="PIRSF" id="PIRSF005096">
    <property type="entry name" value="GALM"/>
    <property type="match status" value="1"/>
</dbReference>
<dbReference type="InterPro" id="IPR047215">
    <property type="entry name" value="Galactose_mutarotase-like"/>
</dbReference>
<evidence type="ECO:0000256" key="1">
    <source>
        <dbReference type="ARBA" id="ARBA00001614"/>
    </source>
</evidence>
<keyword evidence="6 8" id="KW-0413">Isomerase</keyword>
<dbReference type="InterPro" id="IPR014718">
    <property type="entry name" value="GH-type_carb-bd"/>
</dbReference>
<dbReference type="InterPro" id="IPR011013">
    <property type="entry name" value="Gal_mutarotase_sf_dom"/>
</dbReference>
<reference evidence="13" key="1">
    <citation type="submission" date="2016-10" db="EMBL/GenBank/DDBJ databases">
        <authorList>
            <person name="Varghese N."/>
            <person name="Submissions S."/>
        </authorList>
    </citation>
    <scope>NUCLEOTIDE SEQUENCE [LARGE SCALE GENOMIC DNA]</scope>
    <source>
        <strain evidence="13">S1b</strain>
    </source>
</reference>
<dbReference type="Proteomes" id="UP000182471">
    <property type="component" value="Unassembled WGS sequence"/>
</dbReference>
<dbReference type="RefSeq" id="WP_074730506.1">
    <property type="nucleotide sequence ID" value="NZ_FOGW01000009.1"/>
</dbReference>
<evidence type="ECO:0000313" key="13">
    <source>
        <dbReference type="Proteomes" id="UP000182471"/>
    </source>
</evidence>
<proteinExistence type="inferred from homology"/>
<dbReference type="AlphaFoldDB" id="A0A1H9RV66"/>
<dbReference type="EC" id="5.1.3.3" evidence="4 8"/>
<dbReference type="SUPFAM" id="SSF74650">
    <property type="entry name" value="Galactose mutarotase-like"/>
    <property type="match status" value="1"/>
</dbReference>
<evidence type="ECO:0000256" key="2">
    <source>
        <dbReference type="ARBA" id="ARBA00005028"/>
    </source>
</evidence>
<dbReference type="InterPro" id="IPR008183">
    <property type="entry name" value="Aldose_1/G6P_1-epimerase"/>
</dbReference>
<gene>
    <name evidence="12" type="ORF">SAMN02910429_01029</name>
</gene>
<keyword evidence="7 8" id="KW-0119">Carbohydrate metabolism</keyword>
<feature type="binding site" evidence="10">
    <location>
        <position position="248"/>
    </location>
    <ligand>
        <name>beta-D-galactose</name>
        <dbReference type="ChEBI" id="CHEBI:27667"/>
    </ligand>
</feature>
<protein>
    <recommendedName>
        <fullName evidence="5 8">Aldose 1-epimerase</fullName>
        <ecNumber evidence="4 8">5.1.3.3</ecNumber>
    </recommendedName>
</protein>
<feature type="binding site" evidence="11">
    <location>
        <begin position="175"/>
        <end position="177"/>
    </location>
    <ligand>
        <name>beta-D-galactose</name>
        <dbReference type="ChEBI" id="CHEBI:27667"/>
    </ligand>
</feature>
<dbReference type="Pfam" id="PF01263">
    <property type="entry name" value="Aldose_epim"/>
    <property type="match status" value="1"/>
</dbReference>
<dbReference type="Gene3D" id="2.70.98.10">
    <property type="match status" value="1"/>
</dbReference>
<dbReference type="EMBL" id="FOGW01000009">
    <property type="protein sequence ID" value="SER76692.1"/>
    <property type="molecule type" value="Genomic_DNA"/>
</dbReference>